<protein>
    <submittedName>
        <fullName evidence="1">Uncharacterized protein</fullName>
    </submittedName>
</protein>
<accession>A0A444E0R6</accession>
<name>A0A444E0R6_ENSVE</name>
<organism evidence="1 2">
    <name type="scientific">Ensete ventricosum</name>
    <name type="common">Abyssinian banana</name>
    <name type="synonym">Musa ensete</name>
    <dbReference type="NCBI Taxonomy" id="4639"/>
    <lineage>
        <taxon>Eukaryota</taxon>
        <taxon>Viridiplantae</taxon>
        <taxon>Streptophyta</taxon>
        <taxon>Embryophyta</taxon>
        <taxon>Tracheophyta</taxon>
        <taxon>Spermatophyta</taxon>
        <taxon>Magnoliopsida</taxon>
        <taxon>Liliopsida</taxon>
        <taxon>Zingiberales</taxon>
        <taxon>Musaceae</taxon>
        <taxon>Ensete</taxon>
    </lineage>
</organism>
<gene>
    <name evidence="1" type="ORF">B296_00009013</name>
</gene>
<dbReference type="Proteomes" id="UP000287651">
    <property type="component" value="Unassembled WGS sequence"/>
</dbReference>
<evidence type="ECO:0000313" key="1">
    <source>
        <dbReference type="EMBL" id="RRT73539.1"/>
    </source>
</evidence>
<comment type="caution">
    <text evidence="1">The sequence shown here is derived from an EMBL/GenBank/DDBJ whole genome shotgun (WGS) entry which is preliminary data.</text>
</comment>
<reference evidence="1 2" key="1">
    <citation type="journal article" date="2014" name="Agronomy (Basel)">
        <title>A Draft Genome Sequence for Ensete ventricosum, the Drought-Tolerant Tree Against Hunger.</title>
        <authorList>
            <person name="Harrison J."/>
            <person name="Moore K.A."/>
            <person name="Paszkiewicz K."/>
            <person name="Jones T."/>
            <person name="Grant M."/>
            <person name="Ambacheew D."/>
            <person name="Muzemil S."/>
            <person name="Studholme D.J."/>
        </authorList>
    </citation>
    <scope>NUCLEOTIDE SEQUENCE [LARGE SCALE GENOMIC DNA]</scope>
</reference>
<dbReference type="EMBL" id="AMZH03003063">
    <property type="protein sequence ID" value="RRT73539.1"/>
    <property type="molecule type" value="Genomic_DNA"/>
</dbReference>
<dbReference type="AlphaFoldDB" id="A0A444E0R6"/>
<evidence type="ECO:0000313" key="2">
    <source>
        <dbReference type="Proteomes" id="UP000287651"/>
    </source>
</evidence>
<proteinExistence type="predicted"/>
<sequence length="71" mass="7876">MAGMANGDEEEGRNYSSRGGRVDGQWLRKATTWLLEEEDNSGETTAAKDLRQRAQVEAVAASREEDEEMEG</sequence>